<proteinExistence type="predicted"/>
<sequence>MLLALYSVQFVLPYPLDIGFTKTSLKIPSPAIFERALNANNDRLSMVPREDDEAKMLSVTGVARTEDHQTEVL</sequence>
<accession>A0A5B0R5F0</accession>
<gene>
    <name evidence="1" type="ORF">PGTUg99_006406</name>
</gene>
<dbReference type="Proteomes" id="UP000325313">
    <property type="component" value="Unassembled WGS sequence"/>
</dbReference>
<name>A0A5B0R5F0_PUCGR</name>
<evidence type="ECO:0000313" key="2">
    <source>
        <dbReference type="Proteomes" id="UP000325313"/>
    </source>
</evidence>
<protein>
    <submittedName>
        <fullName evidence="1">Uncharacterized protein</fullName>
    </submittedName>
</protein>
<organism evidence="1 2">
    <name type="scientific">Puccinia graminis f. sp. tritici</name>
    <dbReference type="NCBI Taxonomy" id="56615"/>
    <lineage>
        <taxon>Eukaryota</taxon>
        <taxon>Fungi</taxon>
        <taxon>Dikarya</taxon>
        <taxon>Basidiomycota</taxon>
        <taxon>Pucciniomycotina</taxon>
        <taxon>Pucciniomycetes</taxon>
        <taxon>Pucciniales</taxon>
        <taxon>Pucciniaceae</taxon>
        <taxon>Puccinia</taxon>
    </lineage>
</organism>
<reference evidence="1 2" key="1">
    <citation type="submission" date="2019-05" db="EMBL/GenBank/DDBJ databases">
        <title>Emergence of the Ug99 lineage of the wheat stem rust pathogen through somatic hybridization.</title>
        <authorList>
            <person name="Li F."/>
            <person name="Upadhyaya N.M."/>
            <person name="Sperschneider J."/>
            <person name="Matny O."/>
            <person name="Nguyen-Phuc H."/>
            <person name="Mago R."/>
            <person name="Raley C."/>
            <person name="Miller M.E."/>
            <person name="Silverstein K.A.T."/>
            <person name="Henningsen E."/>
            <person name="Hirsch C.D."/>
            <person name="Visser B."/>
            <person name="Pretorius Z.A."/>
            <person name="Steffenson B.J."/>
            <person name="Schwessinger B."/>
            <person name="Dodds P.N."/>
            <person name="Figueroa M."/>
        </authorList>
    </citation>
    <scope>NUCLEOTIDE SEQUENCE [LARGE SCALE GENOMIC DNA]</scope>
    <source>
        <strain evidence="1 2">Ug99</strain>
    </source>
</reference>
<comment type="caution">
    <text evidence="1">The sequence shown here is derived from an EMBL/GenBank/DDBJ whole genome shotgun (WGS) entry which is preliminary data.</text>
</comment>
<dbReference type="AlphaFoldDB" id="A0A5B0R5F0"/>
<evidence type="ECO:0000313" key="1">
    <source>
        <dbReference type="EMBL" id="KAA1120740.1"/>
    </source>
</evidence>
<dbReference type="EMBL" id="VDEP01000241">
    <property type="protein sequence ID" value="KAA1120740.1"/>
    <property type="molecule type" value="Genomic_DNA"/>
</dbReference>